<accession>A0ABN8XWK8</accession>
<gene>
    <name evidence="2" type="ORF">MRATA1EN1_LOCUS2682</name>
</gene>
<organism evidence="2 3">
    <name type="scientific">Rangifer tarandus platyrhynchus</name>
    <name type="common">Svalbard reindeer</name>
    <dbReference type="NCBI Taxonomy" id="3082113"/>
    <lineage>
        <taxon>Eukaryota</taxon>
        <taxon>Metazoa</taxon>
        <taxon>Chordata</taxon>
        <taxon>Craniata</taxon>
        <taxon>Vertebrata</taxon>
        <taxon>Euteleostomi</taxon>
        <taxon>Mammalia</taxon>
        <taxon>Eutheria</taxon>
        <taxon>Laurasiatheria</taxon>
        <taxon>Artiodactyla</taxon>
        <taxon>Ruminantia</taxon>
        <taxon>Pecora</taxon>
        <taxon>Cervidae</taxon>
        <taxon>Odocoileinae</taxon>
        <taxon>Rangifer</taxon>
    </lineage>
</organism>
<reference evidence="2" key="1">
    <citation type="submission" date="2023-04" db="EMBL/GenBank/DDBJ databases">
        <authorList>
            <consortium name="ELIXIR-Norway"/>
        </authorList>
    </citation>
    <scope>NUCLEOTIDE SEQUENCE [LARGE SCALE GENOMIC DNA]</scope>
</reference>
<evidence type="ECO:0000313" key="2">
    <source>
        <dbReference type="EMBL" id="CAI9153720.1"/>
    </source>
</evidence>
<keyword evidence="3" id="KW-1185">Reference proteome</keyword>
<evidence type="ECO:0000313" key="3">
    <source>
        <dbReference type="Proteomes" id="UP001176941"/>
    </source>
</evidence>
<protein>
    <submittedName>
        <fullName evidence="2">Uncharacterized protein</fullName>
    </submittedName>
</protein>
<feature type="region of interest" description="Disordered" evidence="1">
    <location>
        <begin position="66"/>
        <end position="103"/>
    </location>
</feature>
<proteinExistence type="predicted"/>
<name>A0ABN8XWK8_RANTA</name>
<sequence>MKKHIWDPQPGRETGILPVGRVLARVGGGNAGGVGDLQQGQVGEEEAYRGMQGGVYQTLSPMATRPARLPKYNGKKAARWKPPPGLLRRGRRGSGPFPPVLLR</sequence>
<evidence type="ECO:0000256" key="1">
    <source>
        <dbReference type="SAM" id="MobiDB-lite"/>
    </source>
</evidence>
<dbReference type="EMBL" id="OX459946">
    <property type="protein sequence ID" value="CAI9153720.1"/>
    <property type="molecule type" value="Genomic_DNA"/>
</dbReference>
<dbReference type="Proteomes" id="UP001176941">
    <property type="component" value="Chromosome 10"/>
</dbReference>